<evidence type="ECO:0000256" key="1">
    <source>
        <dbReference type="ARBA" id="ARBA00004613"/>
    </source>
</evidence>
<accession>A0A4Q1JMZ2</accession>
<reference evidence="7 8" key="1">
    <citation type="submission" date="2019-01" db="EMBL/GenBank/DDBJ databases">
        <title>Ancylomarina salipaludis sp. nov., isolated from a salt marsh.</title>
        <authorList>
            <person name="Yoon J.-H."/>
        </authorList>
    </citation>
    <scope>NUCLEOTIDE SEQUENCE [LARGE SCALE GENOMIC DNA]</scope>
    <source>
        <strain evidence="7 8">SHSM-M15</strain>
    </source>
</reference>
<dbReference type="SUPFAM" id="SSF69318">
    <property type="entry name" value="Integrin alpha N-terminal domain"/>
    <property type="match status" value="1"/>
</dbReference>
<dbReference type="OrthoDB" id="9765204at2"/>
<evidence type="ECO:0000313" key="8">
    <source>
        <dbReference type="Proteomes" id="UP000289703"/>
    </source>
</evidence>
<feature type="region of interest" description="Disordered" evidence="4">
    <location>
        <begin position="1"/>
        <end position="49"/>
    </location>
</feature>
<name>A0A4Q1JMZ2_9BACT</name>
<evidence type="ECO:0000259" key="5">
    <source>
        <dbReference type="Pfam" id="PF12255"/>
    </source>
</evidence>
<dbReference type="InterPro" id="IPR028994">
    <property type="entry name" value="Integrin_alpha_N"/>
</dbReference>
<feature type="domain" description="Insecticide toxin TcdB middle/N-terminal" evidence="6">
    <location>
        <begin position="708"/>
        <end position="859"/>
    </location>
</feature>
<gene>
    <name evidence="7" type="ORF">EO244_04245</name>
</gene>
<dbReference type="InterPro" id="IPR003284">
    <property type="entry name" value="Sal_SpvB"/>
</dbReference>
<dbReference type="InterPro" id="IPR050708">
    <property type="entry name" value="T6SS_VgrG/RHS"/>
</dbReference>
<proteinExistence type="predicted"/>
<evidence type="ECO:0000256" key="4">
    <source>
        <dbReference type="SAM" id="MobiDB-lite"/>
    </source>
</evidence>
<organism evidence="7 8">
    <name type="scientific">Ancylomarina salipaludis</name>
    <dbReference type="NCBI Taxonomy" id="2501299"/>
    <lineage>
        <taxon>Bacteria</taxon>
        <taxon>Pseudomonadati</taxon>
        <taxon>Bacteroidota</taxon>
        <taxon>Bacteroidia</taxon>
        <taxon>Marinilabiliales</taxon>
        <taxon>Marinifilaceae</taxon>
        <taxon>Ancylomarina</taxon>
    </lineage>
</organism>
<sequence length="2355" mass="264525">MENRKSDKPEINNSAHETTAQNKSAGTRSAGTKNESSQQGNKSLINLPKGGGAIKGIGEKFETNPVTGTYSMSAPLAISPGRGGFTPQLALSYNSGSGNSPYGIGWGIGIPNITRKTDKGLPQYDDQNDSDTFILSGAEDLVPLNGAIREQGDFAIRRYIPRTEGLFARIEQWKNKTTGRIHWRSISKENITSVYGENKSACISHPDDENKIFSWNLEKTYDAKGNLMQYSYLKENSDNIPNTANEIHRLKSGKTFNQIYLDRVQYGNTQMYSPATPNYTGKWLFTLAFDYGNYSTYSTANAQLTSQANWEMREDAFSVYKSGFELRTYRLCQRVLMFHQFDELGTDPVLTKATNLHYTKNEHLTQLSQVSHTSYKKGEEPAEMPPLTFTYTQAKVGTKLHAVDPHMLENLPNGTSDSAWQWADLYGEGINSLLRTDNEAWYYKANLGEKSWATSVEPTGERAPELNLGSLTRMGNKPNVVNAKGSSFYLGDVDSDSEPEIVVHGSGIHGYYSLEDGVWQNFKSFDQMPNINLSHPDVKQIDLTGDGLADLLISRGDYFELYFSAGKEGYKDYRRIHNGEDEDAAPVILFSDSQSSIYLADMTGDGLSDIVRITNNSVCYWPNMGYGHFGEKVLMKNPPLFDAPDLFNPSRIRLSDVDGTGTADIIYLGARGRTLSGVEGVAYYKNQAGNGLSNAESIKAFPNIDNLSQVSVVDLFGNGTSCLLWSTPLPNHIQEMHFVELTSGIKPYILSSFENGMGRKVSLQYAPSTKFFVQDKLAGQPWITRLPFPVQVLERVEDHEQVSDIRLVNKYAYHHGHYDIAEREFRGFGMVEQCDTEIINSESEGYQAPVYTKTWFHTGIYKNRESISQQFAKEYFNQDIKEWLLPDSLIPQGLSSEEEREACRALRGQVLRSEVYALDGTDKEDIPYTVEEKNMSVKMLQSKGKNKHGVFLAIDNEAISYHYERDVTDPRISHALSIETDHYGNVLQAVQLAYPRRVVDAKDEQKSLKVVCTQTDFINRSETEVNLIGLPYQKQSFELTGLIYTGNRFDTESLKAAMDWATEIDYAETNLAGIQKRCFSHEKSLFYKDDLSASLPLGQVGALALPYQTLSADLTDDLLNKIDPLREKYSNDLLLNEGKYIHENNKWWVPSERASFDALAFYLPVKSTDAFGNESFISYDTSAFFVTKTKDALGNETLAEYDYHFLQAKKMTDPNGNSQLVGFDTRGMVTALALSGKNGEGDTLASPSVIYDYDLFQWLDHKKPVFSHVKTRETHAAADTAWMETYAYTGGLGNSVMSKVQAEDGLAKQFNADGSVENVQCTNRWVGTGRTVVNNKGKVIKQYEPYFSTTHEYEAETALTQHGVSPVMYYDPVGRNTKTEFPDGTLTRVEFTPWVQKSYDQNDTVLESDWYVAAGSPDPQGTEPTDANIRAAWLSAQHANTPQVSYFDNLGQVFIVEDDNNNNNKYCVTTSFDIAGRPVSVTDAKGRLMTTNTMGMLQPLGMQNIDSGSRQMISDVGGNPLRAWDSRGHMLRMTYDALRRPVATYLTEGNEAEIRTQYSEYGTNPADNSIGQVVNAYDQSGLTHIVKYDFKGNPLESRKQFCTIYDAYINWDYTSLLQDESFTSKLTYDALNRPVDKILPDGSIELYTYNKAGMLEMVHSGGKAYVTNINYNEKGQRTDIYYGNGSKTKYEYDAQNFRLKRLLTTRNTGQDILQDLRYVYDAVGNIVEQNDLAQQSYYFNNAVVEPKGLYYYDALYRLVKAKGRELNSLALPTHTDMANDIALPNTATNAMQNFTQEYTYDELGNIMQLKSLGQWTRDYFYNFSQNNYLLGHTDGQTDYTYDAHGNMLSMPHLQAMHWNYNDWLTAVDLDATGNKAYYVYDSAGERVRKVIVKGNIKEERYYFGDYEIYRKFVSGVLETERTTVNISDDKAKIATVDSLTLDQSSLITVRYQLDNHLGSASLELDETADIISYEEYHPFGTTSYRSGRTETETSQKRYKYVGKERDEETGLYYYGARYYATWICRFVSVDPLQGERNWLNPYNYCQNNPINKVDPTGALDEDPPKSEQAFQINTNENGELESIFIGKSTNVVYDENGEIISGSKKVERHQNIWTLQDSELYNSLNDDLKKSLEGQLKELYDANPYAFSRPNLGLPDYSKNDGIVLDDNNLDNSSGFGIDDAISIGMGVAGAIGGGVHNIMVDRGKYLPRTETGWLGKYGKRYSIKKTGDIVIRSRITNITANAKYLNYLRVGGKALGTIGTAMSIIPAGYDAITKPSTKTITSLAVKSIAVGAAFIPVVGWAVSLGIGVADAIWGEEFYDWVDSINKDSGKNSIMQMHDLHTKDGVMMAPWLYGK</sequence>
<dbReference type="RefSeq" id="WP_129253292.1">
    <property type="nucleotide sequence ID" value="NZ_SAXA01000003.1"/>
</dbReference>
<dbReference type="PANTHER" id="PTHR32305:SF15">
    <property type="entry name" value="PROTEIN RHSA-RELATED"/>
    <property type="match status" value="1"/>
</dbReference>
<dbReference type="GO" id="GO:0005737">
    <property type="term" value="C:cytoplasm"/>
    <property type="evidence" value="ECO:0007669"/>
    <property type="project" value="InterPro"/>
</dbReference>
<dbReference type="EMBL" id="SAXA01000003">
    <property type="protein sequence ID" value="RXQ96059.1"/>
    <property type="molecule type" value="Genomic_DNA"/>
</dbReference>
<evidence type="ECO:0000313" key="7">
    <source>
        <dbReference type="EMBL" id="RXQ96059.1"/>
    </source>
</evidence>
<dbReference type="Pfam" id="PF03534">
    <property type="entry name" value="SpvB"/>
    <property type="match status" value="1"/>
</dbReference>
<dbReference type="PANTHER" id="PTHR32305">
    <property type="match status" value="1"/>
</dbReference>
<feature type="compositionally biased region" description="Polar residues" evidence="4">
    <location>
        <begin position="11"/>
        <end position="44"/>
    </location>
</feature>
<dbReference type="InterPro" id="IPR022385">
    <property type="entry name" value="Rhs_assc_core"/>
</dbReference>
<evidence type="ECO:0000259" key="6">
    <source>
        <dbReference type="Pfam" id="PF12256"/>
    </source>
</evidence>
<evidence type="ECO:0000256" key="2">
    <source>
        <dbReference type="ARBA" id="ARBA00022525"/>
    </source>
</evidence>
<dbReference type="PRINTS" id="PR01341">
    <property type="entry name" value="SALSPVBPROT"/>
</dbReference>
<dbReference type="Pfam" id="PF12255">
    <property type="entry name" value="TcdB_toxin_midC"/>
    <property type="match status" value="1"/>
</dbReference>
<comment type="caution">
    <text evidence="7">The sequence shown here is derived from an EMBL/GenBank/DDBJ whole genome shotgun (WGS) entry which is preliminary data.</text>
</comment>
<dbReference type="InterPro" id="IPR022044">
    <property type="entry name" value="TcdB_toxin_mid/C"/>
</dbReference>
<dbReference type="Pfam" id="PF12256">
    <property type="entry name" value="TcdB_toxin_midN"/>
    <property type="match status" value="1"/>
</dbReference>
<protein>
    <submittedName>
        <fullName evidence="7">Toxin</fullName>
    </submittedName>
</protein>
<dbReference type="Proteomes" id="UP000289703">
    <property type="component" value="Unassembled WGS sequence"/>
</dbReference>
<feature type="domain" description="Insecticide toxin TcdB middle/C-terminal" evidence="5">
    <location>
        <begin position="902"/>
        <end position="1015"/>
    </location>
</feature>
<feature type="compositionally biased region" description="Basic and acidic residues" evidence="4">
    <location>
        <begin position="1"/>
        <end position="10"/>
    </location>
</feature>
<keyword evidence="8" id="KW-1185">Reference proteome</keyword>
<comment type="subcellular location">
    <subcellularLocation>
        <location evidence="1">Secreted</location>
    </subcellularLocation>
</comment>
<evidence type="ECO:0000256" key="3">
    <source>
        <dbReference type="ARBA" id="ARBA00023026"/>
    </source>
</evidence>
<keyword evidence="2" id="KW-0964">Secreted</keyword>
<dbReference type="GO" id="GO:0005576">
    <property type="term" value="C:extracellular region"/>
    <property type="evidence" value="ECO:0007669"/>
    <property type="project" value="UniProtKB-SubCell"/>
</dbReference>
<keyword evidence="3" id="KW-0843">Virulence</keyword>
<dbReference type="NCBIfam" id="TIGR03696">
    <property type="entry name" value="Rhs_assc_core"/>
    <property type="match status" value="1"/>
</dbReference>
<dbReference type="InterPro" id="IPR022045">
    <property type="entry name" value="TcdB_toxin_mid/N"/>
</dbReference>
<dbReference type="Gene3D" id="2.180.10.10">
    <property type="entry name" value="RHS repeat-associated core"/>
    <property type="match status" value="1"/>
</dbReference>